<keyword evidence="1" id="KW-0812">Transmembrane</keyword>
<name>A0A0F9DKL4_9ZZZZ</name>
<accession>A0A0F9DKL4</accession>
<comment type="caution">
    <text evidence="2">The sequence shown here is derived from an EMBL/GenBank/DDBJ whole genome shotgun (WGS) entry which is preliminary data.</text>
</comment>
<gene>
    <name evidence="2" type="ORF">LCGC14_2477750</name>
</gene>
<protein>
    <submittedName>
        <fullName evidence="2">Uncharacterized protein</fullName>
    </submittedName>
</protein>
<reference evidence="2" key="1">
    <citation type="journal article" date="2015" name="Nature">
        <title>Complex archaea that bridge the gap between prokaryotes and eukaryotes.</title>
        <authorList>
            <person name="Spang A."/>
            <person name="Saw J.H."/>
            <person name="Jorgensen S.L."/>
            <person name="Zaremba-Niedzwiedzka K."/>
            <person name="Martijn J."/>
            <person name="Lind A.E."/>
            <person name="van Eijk R."/>
            <person name="Schleper C."/>
            <person name="Guy L."/>
            <person name="Ettema T.J."/>
        </authorList>
    </citation>
    <scope>NUCLEOTIDE SEQUENCE</scope>
</reference>
<evidence type="ECO:0000313" key="2">
    <source>
        <dbReference type="EMBL" id="KKL18216.1"/>
    </source>
</evidence>
<feature type="non-terminal residue" evidence="2">
    <location>
        <position position="79"/>
    </location>
</feature>
<sequence length="79" mass="8380">MKKTKIIAIVGIIASIVIIIAMVSVNARPYVKVSQVTSNPSAYNNREIQVIGIVQGYSGGDFNLADSSNLADSIIIDIS</sequence>
<keyword evidence="1" id="KW-1133">Transmembrane helix</keyword>
<keyword evidence="1" id="KW-0472">Membrane</keyword>
<feature type="transmembrane region" description="Helical" evidence="1">
    <location>
        <begin position="6"/>
        <end position="25"/>
    </location>
</feature>
<dbReference type="EMBL" id="LAZR01038952">
    <property type="protein sequence ID" value="KKL18216.1"/>
    <property type="molecule type" value="Genomic_DNA"/>
</dbReference>
<dbReference type="AlphaFoldDB" id="A0A0F9DKL4"/>
<organism evidence="2">
    <name type="scientific">marine sediment metagenome</name>
    <dbReference type="NCBI Taxonomy" id="412755"/>
    <lineage>
        <taxon>unclassified sequences</taxon>
        <taxon>metagenomes</taxon>
        <taxon>ecological metagenomes</taxon>
    </lineage>
</organism>
<evidence type="ECO:0000256" key="1">
    <source>
        <dbReference type="SAM" id="Phobius"/>
    </source>
</evidence>
<proteinExistence type="predicted"/>